<dbReference type="GO" id="GO:0030288">
    <property type="term" value="C:outer membrane-bounded periplasmic space"/>
    <property type="evidence" value="ECO:0007669"/>
    <property type="project" value="TreeGrafter"/>
</dbReference>
<dbReference type="Pfam" id="PF01520">
    <property type="entry name" value="Amidase_3"/>
    <property type="match status" value="1"/>
</dbReference>
<dbReference type="Proteomes" id="UP000306409">
    <property type="component" value="Chromosome"/>
</dbReference>
<organism evidence="2 3">
    <name type="scientific">Ruminiclostridium herbifermentans</name>
    <dbReference type="NCBI Taxonomy" id="2488810"/>
    <lineage>
        <taxon>Bacteria</taxon>
        <taxon>Bacillati</taxon>
        <taxon>Bacillota</taxon>
        <taxon>Clostridia</taxon>
        <taxon>Eubacteriales</taxon>
        <taxon>Oscillospiraceae</taxon>
        <taxon>Ruminiclostridium</taxon>
    </lineage>
</organism>
<dbReference type="InterPro" id="IPR002508">
    <property type="entry name" value="MurNAc-LAA_cat"/>
</dbReference>
<protein>
    <submittedName>
        <fullName evidence="2">N-acetylmuramoyl-L-alanine amidase</fullName>
    </submittedName>
</protein>
<reference evidence="2 3" key="1">
    <citation type="submission" date="2020-09" db="EMBL/GenBank/DDBJ databases">
        <title>Characterization and genome sequencing of Ruminiclostridium sp. nov. MA18.</title>
        <authorList>
            <person name="Rettenmaier R."/>
            <person name="Kowollik M.-L."/>
            <person name="Liebl W."/>
            <person name="Zverlov V."/>
        </authorList>
    </citation>
    <scope>NUCLEOTIDE SEQUENCE [LARGE SCALE GENOMIC DNA]</scope>
    <source>
        <strain evidence="2 3">MA18</strain>
    </source>
</reference>
<dbReference type="RefSeq" id="WP_137697527.1">
    <property type="nucleotide sequence ID" value="NZ_CP061336.1"/>
</dbReference>
<dbReference type="Gene3D" id="3.40.630.40">
    <property type="entry name" value="Zn-dependent exopeptidases"/>
    <property type="match status" value="1"/>
</dbReference>
<dbReference type="OrthoDB" id="9772024at2"/>
<dbReference type="SMART" id="SM00646">
    <property type="entry name" value="Ami_3"/>
    <property type="match status" value="1"/>
</dbReference>
<dbReference type="GO" id="GO:0008745">
    <property type="term" value="F:N-acetylmuramoyl-L-alanine amidase activity"/>
    <property type="evidence" value="ECO:0007669"/>
    <property type="project" value="InterPro"/>
</dbReference>
<dbReference type="SUPFAM" id="SSF53187">
    <property type="entry name" value="Zn-dependent exopeptidases"/>
    <property type="match status" value="1"/>
</dbReference>
<dbReference type="GO" id="GO:0009253">
    <property type="term" value="P:peptidoglycan catabolic process"/>
    <property type="evidence" value="ECO:0007669"/>
    <property type="project" value="InterPro"/>
</dbReference>
<dbReference type="CDD" id="cd02696">
    <property type="entry name" value="MurNAc-LAA"/>
    <property type="match status" value="1"/>
</dbReference>
<evidence type="ECO:0000256" key="1">
    <source>
        <dbReference type="ARBA" id="ARBA00022801"/>
    </source>
</evidence>
<dbReference type="EMBL" id="CP061336">
    <property type="protein sequence ID" value="QNU67486.1"/>
    <property type="molecule type" value="Genomic_DNA"/>
</dbReference>
<evidence type="ECO:0000313" key="2">
    <source>
        <dbReference type="EMBL" id="QNU67486.1"/>
    </source>
</evidence>
<keyword evidence="3" id="KW-1185">Reference proteome</keyword>
<proteinExistence type="predicted"/>
<evidence type="ECO:0000313" key="3">
    <source>
        <dbReference type="Proteomes" id="UP000306409"/>
    </source>
</evidence>
<dbReference type="InterPro" id="IPR050695">
    <property type="entry name" value="N-acetylmuramoyl_amidase_3"/>
</dbReference>
<sequence>MKRPSERSLKILIALLSVAVILLSIITFLAKNGFSIKNILPNSIASEFSMKPIEPPPAVIIDAGHGGWEPGAINGSIQEKDITLAIALQVEKILKEKNISYLMIRNDDTFVSLEDRIKIANEKACKLFVSIHNNSFSDPSQRGVLTTYNPYSETGEDIARIMQSQIGDLCERNRDLMPRPNLYVLRYTNMPSILLEIGFISNKEDSKLLTTASFQKKCANQIVLGIEDILAKYFPDELKSSEEH</sequence>
<keyword evidence="1" id="KW-0378">Hydrolase</keyword>
<dbReference type="KEGG" id="rher:EHE19_002885"/>
<name>A0A4U7JFK8_9FIRM</name>
<dbReference type="PANTHER" id="PTHR30404">
    <property type="entry name" value="N-ACETYLMURAMOYL-L-ALANINE AMIDASE"/>
    <property type="match status" value="1"/>
</dbReference>
<dbReference type="PANTHER" id="PTHR30404:SF0">
    <property type="entry name" value="N-ACETYLMURAMOYL-L-ALANINE AMIDASE AMIC"/>
    <property type="match status" value="1"/>
</dbReference>
<accession>A0A4U7JFK8</accession>
<dbReference type="AlphaFoldDB" id="A0A4U7JFK8"/>
<gene>
    <name evidence="2" type="ORF">EHE19_002885</name>
</gene>